<dbReference type="InterPro" id="IPR013783">
    <property type="entry name" value="Ig-like_fold"/>
</dbReference>
<dbReference type="Proteomes" id="UP000051717">
    <property type="component" value="Unassembled WGS sequence"/>
</dbReference>
<accession>A0A0S8G3I9</accession>
<dbReference type="InterPro" id="IPR026444">
    <property type="entry name" value="Secre_tail"/>
</dbReference>
<dbReference type="Gene3D" id="2.60.40.10">
    <property type="entry name" value="Immunoglobulins"/>
    <property type="match status" value="2"/>
</dbReference>
<feature type="region of interest" description="Disordered" evidence="1">
    <location>
        <begin position="376"/>
        <end position="395"/>
    </location>
</feature>
<dbReference type="SUPFAM" id="SSF51126">
    <property type="entry name" value="Pectin lyase-like"/>
    <property type="match status" value="1"/>
</dbReference>
<dbReference type="InterPro" id="IPR025965">
    <property type="entry name" value="FlgD/Vpr_Ig-like"/>
</dbReference>
<dbReference type="SUPFAM" id="SSF49313">
    <property type="entry name" value="Cadherin-like"/>
    <property type="match status" value="2"/>
</dbReference>
<feature type="domain" description="Right handed beta helix" evidence="2">
    <location>
        <begin position="143"/>
        <end position="311"/>
    </location>
</feature>
<dbReference type="InterPro" id="IPR039448">
    <property type="entry name" value="Beta_helix"/>
</dbReference>
<dbReference type="InterPro" id="IPR006626">
    <property type="entry name" value="PbH1"/>
</dbReference>
<dbReference type="SMART" id="SM00710">
    <property type="entry name" value="PbH1"/>
    <property type="match status" value="4"/>
</dbReference>
<evidence type="ECO:0000259" key="2">
    <source>
        <dbReference type="Pfam" id="PF13229"/>
    </source>
</evidence>
<dbReference type="Pfam" id="PF13229">
    <property type="entry name" value="Beta_helix"/>
    <property type="match status" value="1"/>
</dbReference>
<proteinExistence type="predicted"/>
<dbReference type="GO" id="GO:0016020">
    <property type="term" value="C:membrane"/>
    <property type="evidence" value="ECO:0007669"/>
    <property type="project" value="InterPro"/>
</dbReference>
<evidence type="ECO:0000256" key="1">
    <source>
        <dbReference type="SAM" id="MobiDB-lite"/>
    </source>
</evidence>
<dbReference type="Pfam" id="PF05345">
    <property type="entry name" value="He_PIG"/>
    <property type="match status" value="2"/>
</dbReference>
<gene>
    <name evidence="4" type="ORF">AMJ82_10470</name>
</gene>
<dbReference type="NCBIfam" id="TIGR04183">
    <property type="entry name" value="Por_Secre_tail"/>
    <property type="match status" value="1"/>
</dbReference>
<evidence type="ECO:0000313" key="5">
    <source>
        <dbReference type="Proteomes" id="UP000051717"/>
    </source>
</evidence>
<dbReference type="GO" id="GO:0005509">
    <property type="term" value="F:calcium ion binding"/>
    <property type="evidence" value="ECO:0007669"/>
    <property type="project" value="InterPro"/>
</dbReference>
<dbReference type="EMBL" id="LJUI01000121">
    <property type="protein sequence ID" value="KPK67539.1"/>
    <property type="molecule type" value="Genomic_DNA"/>
</dbReference>
<dbReference type="CDD" id="cd11304">
    <property type="entry name" value="Cadherin_repeat"/>
    <property type="match status" value="2"/>
</dbReference>
<evidence type="ECO:0000313" key="4">
    <source>
        <dbReference type="EMBL" id="KPK67539.1"/>
    </source>
</evidence>
<reference evidence="4 5" key="1">
    <citation type="journal article" date="2015" name="Microbiome">
        <title>Genomic resolution of linkages in carbon, nitrogen, and sulfur cycling among widespread estuary sediment bacteria.</title>
        <authorList>
            <person name="Baker B.J."/>
            <person name="Lazar C.S."/>
            <person name="Teske A.P."/>
            <person name="Dick G.J."/>
        </authorList>
    </citation>
    <scope>NUCLEOTIDE SEQUENCE [LARGE SCALE GENOMIC DNA]</scope>
    <source>
        <strain evidence="4">SM23_40</strain>
    </source>
</reference>
<sequence>MPSERAGVPSEREMRQAVLHTTRARAAGLCAALAFALAMSAAATTWYVPTQYRRIQAAIDAAAGGDTVLVSDGMYTGRGNRDIDFGGKAVVVMSETGPRATIIDCEGSELDPHRGFHFQSGEDSASVVRGFTIQGGYAEEGGGILCELSSPMIVDNVIRGNVATWGGGIYCGDYSLATISRNTITGNEAEWDGGGIYCYFHSRSTIAWNEISGNRAYSGAGICTKGASPTIEGNEITANIAGYGGGGGICCNASILPYILGNLIAMNSGGTGGGIYLTHSGPLIDGNTLTGNTALAGGGISTQDSWATVTNSILWGDSADIHPEIYLFPDSVLTVTYSDVEGGWPGQGNRDADPLFVPGPPGDYCLSQLLAGQPEQSPCVNAGDPVSAPRDGTTRTDRLVDTWPTDMGYHYPVNHAPDLVDQTDTMVVENQYLTFTLVASDPDGDDISYSSPELPAGATLDATTGVFEWTPTFVQSGLYTVTFIATDWAVPALTDTERTHITVGNLNRAPDLADQPDTTIAEDEYLTFTLEASDPDGDSISFSSPDLPDGATLDPVTGVFEWTPTYEQAGLYTVTFIAMDHVFPAQADTEQTDITVTDVVGVEEGDEDVLRPLSQYLAQNYPNPFRSTTMIAYSLVGNAPVSIAIYDVRGALVRELVSGTLSAGRHRLVWNGRDGRGQRVGSGVYFCRLEAGEFIETRRMVILR</sequence>
<name>A0A0S8G3I9_UNCT6</name>
<dbReference type="InterPro" id="IPR015919">
    <property type="entry name" value="Cadherin-like_sf"/>
</dbReference>
<feature type="domain" description="FlgD/Vpr Ig-like" evidence="3">
    <location>
        <begin position="636"/>
        <end position="690"/>
    </location>
</feature>
<comment type="caution">
    <text evidence="4">The sequence shown here is derived from an EMBL/GenBank/DDBJ whole genome shotgun (WGS) entry which is preliminary data.</text>
</comment>
<dbReference type="Gene3D" id="2.60.40.4070">
    <property type="match status" value="1"/>
</dbReference>
<evidence type="ECO:0000259" key="3">
    <source>
        <dbReference type="Pfam" id="PF13860"/>
    </source>
</evidence>
<evidence type="ECO:0008006" key="6">
    <source>
        <dbReference type="Google" id="ProtNLM"/>
    </source>
</evidence>
<dbReference type="Gene3D" id="2.160.20.10">
    <property type="entry name" value="Single-stranded right-handed beta-helix, Pectin lyase-like"/>
    <property type="match status" value="1"/>
</dbReference>
<organism evidence="4 5">
    <name type="scientific">candidate division TA06 bacterium SM23_40</name>
    <dbReference type="NCBI Taxonomy" id="1703774"/>
    <lineage>
        <taxon>Bacteria</taxon>
        <taxon>Bacteria division TA06</taxon>
    </lineage>
</organism>
<dbReference type="InterPro" id="IPR011050">
    <property type="entry name" value="Pectin_lyase_fold/virulence"/>
</dbReference>
<protein>
    <recommendedName>
        <fullName evidence="6">Cadherin domain-containing protein</fullName>
    </recommendedName>
</protein>
<dbReference type="Pfam" id="PF13860">
    <property type="entry name" value="FlgD_ig"/>
    <property type="match status" value="1"/>
</dbReference>
<dbReference type="InterPro" id="IPR012334">
    <property type="entry name" value="Pectin_lyas_fold"/>
</dbReference>
<dbReference type="AlphaFoldDB" id="A0A0S8G3I9"/>